<dbReference type="PROSITE" id="PS00126">
    <property type="entry name" value="PDEASE_I_1"/>
    <property type="match status" value="1"/>
</dbReference>
<evidence type="ECO:0000313" key="8">
    <source>
        <dbReference type="Proteomes" id="UP000225706"/>
    </source>
</evidence>
<comment type="caution">
    <text evidence="7">The sequence shown here is derived from an EMBL/GenBank/DDBJ whole genome shotgun (WGS) entry which is preliminary data.</text>
</comment>
<accession>A0A2B4SU09</accession>
<sequence>MAPPGELNLLKEPQLKDKEKESYNGYITTTVASLDRPHFTSWTLLNGKVRIGPVESGSGFILLCLLWLVFASVPEGVLHGFCSVVQRIFTIFLPLVCLICVFYWAELLIHKYCKSQISYAVFPVCLLGELCTQVVLGGSDFLRTTFLFTLVMAGLVTLVFSKLKILPTSIALLLLTTARLSCWITLRDIPSFLRPFLAYFSAFSGLILSRNIQAWFSPSPGETIQSKAPLIRRRTSSVSSTGSLNSRRRTSLPALGIQTKGSIDCTTLGEAHGMISDLLADSNLPPNVASTLKIISTMIAPPTAFHAVQRPFVSAMSPLIEKFRDESQEDKVRDQPDLKDDMPLPMVGQLQRIRRTLNSQGRRMSSTWTTTTSATGMPTLDPDVTVGRTTPVVTFTEHNAVGHANKSPLKSSLAEGANINSTKNGPQETYTKHRPACFSHSFPTQASPSLSRKLSPDMAPSGSPLLPRRSPDRVTATPTSSSPSLLRKSPDRMFTSSNVFRRLSKEETQLVKDALDQAEQEKETEDIVVSEGKSKPCNCDCHANPSSTQQEKAKNQTSNESAKKAEGVEVNPVLPKSKELDKLLDQISDWNFPIFDACEHGNILTQVTYKVFQKVGLFKEFKIPEEKFLSFFFALESGYHDIPYHNCMHASDVLHGVFFMTTKKIPGFAPSSLKLGDDSESDSDSGLNGERQQKNNTGDYGILMDSIPLLELLALYTAATMHDYDHPGRTNAFLVSTLSQQALLYNDRSVLENHHAAAAFSLLMSDPKYNFLCALEPVEFKRFRFLAIEAILATDLKRHFDLLSEFNAKISEEGGGIDWSQEADRLLTLQICIKMADISGPSKRRDLHTRWTERIVEEFYEQGDDELGRGMPISPYMDRDHPHVAQLQESFINHLVAPLYNAYANAGLLPGEWVDVEASSSDLESDNEDSSEESSRNTEEEQQQRRKPKKSRRRKRRKITSDLTKNIENNYKMWIEVIKQEEREKRKLNKIETDESERQEVEGSDEELMMIETSLKDEIIEEEENGSESGSAADSRKESNS</sequence>
<comment type="similarity">
    <text evidence="3">Belongs to the cyclic nucleotide phosphodiesterase family.</text>
</comment>
<feature type="region of interest" description="Disordered" evidence="4">
    <location>
        <begin position="358"/>
        <end position="385"/>
    </location>
</feature>
<dbReference type="EMBL" id="LSMT01000027">
    <property type="protein sequence ID" value="PFX32068.1"/>
    <property type="molecule type" value="Genomic_DNA"/>
</dbReference>
<feature type="transmembrane region" description="Helical" evidence="5">
    <location>
        <begin position="141"/>
        <end position="160"/>
    </location>
</feature>
<feature type="compositionally biased region" description="Basic residues" evidence="4">
    <location>
        <begin position="945"/>
        <end position="958"/>
    </location>
</feature>
<dbReference type="OrthoDB" id="189220at2759"/>
<dbReference type="PROSITE" id="PS51845">
    <property type="entry name" value="PDEASE_I_2"/>
    <property type="match status" value="1"/>
</dbReference>
<keyword evidence="5" id="KW-0812">Transmembrane</keyword>
<proteinExistence type="inferred from homology"/>
<evidence type="ECO:0000256" key="1">
    <source>
        <dbReference type="ARBA" id="ARBA00022723"/>
    </source>
</evidence>
<feature type="compositionally biased region" description="Low complexity" evidence="4">
    <location>
        <begin position="477"/>
        <end position="486"/>
    </location>
</feature>
<keyword evidence="8" id="KW-1185">Reference proteome</keyword>
<comment type="cofactor">
    <cofactor evidence="3">
        <name>a divalent metal cation</name>
        <dbReference type="ChEBI" id="CHEBI:60240"/>
    </cofactor>
    <text evidence="3">Binds 2 divalent metal cations per subunit. Site 1 may preferentially bind zinc ions, while site 2 has a preference for magnesium and/or manganese ions.</text>
</comment>
<evidence type="ECO:0000256" key="3">
    <source>
        <dbReference type="RuleBase" id="RU363067"/>
    </source>
</evidence>
<name>A0A2B4SU09_STYPI</name>
<evidence type="ECO:0000256" key="5">
    <source>
        <dbReference type="SAM" id="Phobius"/>
    </source>
</evidence>
<dbReference type="InterPro" id="IPR002073">
    <property type="entry name" value="PDEase_catalytic_dom"/>
</dbReference>
<feature type="region of interest" description="Disordered" evidence="4">
    <location>
        <begin position="672"/>
        <end position="694"/>
    </location>
</feature>
<dbReference type="EC" id="3.1.4.-" evidence="3"/>
<feature type="region of interest" description="Disordered" evidence="4">
    <location>
        <begin position="403"/>
        <end position="493"/>
    </location>
</feature>
<dbReference type="GO" id="GO:0007165">
    <property type="term" value="P:signal transduction"/>
    <property type="evidence" value="ECO:0007669"/>
    <property type="project" value="InterPro"/>
</dbReference>
<dbReference type="AlphaFoldDB" id="A0A2B4SU09"/>
<dbReference type="InterPro" id="IPR003607">
    <property type="entry name" value="HD/PDEase_dom"/>
</dbReference>
<dbReference type="Proteomes" id="UP000225706">
    <property type="component" value="Unassembled WGS sequence"/>
</dbReference>
<dbReference type="PANTHER" id="PTHR11347">
    <property type="entry name" value="CYCLIC NUCLEOTIDE PHOSPHODIESTERASE"/>
    <property type="match status" value="1"/>
</dbReference>
<feature type="transmembrane region" description="Helical" evidence="5">
    <location>
        <begin position="165"/>
        <end position="186"/>
    </location>
</feature>
<organism evidence="7 8">
    <name type="scientific">Stylophora pistillata</name>
    <name type="common">Smooth cauliflower coral</name>
    <dbReference type="NCBI Taxonomy" id="50429"/>
    <lineage>
        <taxon>Eukaryota</taxon>
        <taxon>Metazoa</taxon>
        <taxon>Cnidaria</taxon>
        <taxon>Anthozoa</taxon>
        <taxon>Hexacorallia</taxon>
        <taxon>Scleractinia</taxon>
        <taxon>Astrocoeniina</taxon>
        <taxon>Pocilloporidae</taxon>
        <taxon>Stylophora</taxon>
    </lineage>
</organism>
<dbReference type="STRING" id="50429.A0A2B4SU09"/>
<keyword evidence="5" id="KW-1133">Transmembrane helix</keyword>
<dbReference type="GO" id="GO:0046872">
    <property type="term" value="F:metal ion binding"/>
    <property type="evidence" value="ECO:0007669"/>
    <property type="project" value="UniProtKB-KW"/>
</dbReference>
<reference evidence="8" key="1">
    <citation type="journal article" date="2017" name="bioRxiv">
        <title>Comparative analysis of the genomes of Stylophora pistillata and Acropora digitifera provides evidence for extensive differences between species of corals.</title>
        <authorList>
            <person name="Voolstra C.R."/>
            <person name="Li Y."/>
            <person name="Liew Y.J."/>
            <person name="Baumgarten S."/>
            <person name="Zoccola D."/>
            <person name="Flot J.-F."/>
            <person name="Tambutte S."/>
            <person name="Allemand D."/>
            <person name="Aranda M."/>
        </authorList>
    </citation>
    <scope>NUCLEOTIDE SEQUENCE [LARGE SCALE GENOMIC DNA]</scope>
</reference>
<dbReference type="GO" id="GO:0004114">
    <property type="term" value="F:3',5'-cyclic-nucleotide phosphodiesterase activity"/>
    <property type="evidence" value="ECO:0007669"/>
    <property type="project" value="InterPro"/>
</dbReference>
<protein>
    <recommendedName>
        <fullName evidence="3">Phosphodiesterase</fullName>
        <ecNumber evidence="3">3.1.4.-</ecNumber>
    </recommendedName>
</protein>
<feature type="region of interest" description="Disordered" evidence="4">
    <location>
        <begin position="1017"/>
        <end position="1041"/>
    </location>
</feature>
<feature type="compositionally biased region" description="Polar residues" evidence="4">
    <location>
        <begin position="544"/>
        <end position="560"/>
    </location>
</feature>
<gene>
    <name evidence="7" type="primary">PDE3A</name>
    <name evidence="7" type="ORF">AWC38_SpisGene3086</name>
</gene>
<feature type="domain" description="PDEase" evidence="6">
    <location>
        <begin position="572"/>
        <end position="981"/>
    </location>
</feature>
<keyword evidence="5" id="KW-0472">Membrane</keyword>
<feature type="transmembrane region" description="Helical" evidence="5">
    <location>
        <begin position="60"/>
        <end position="78"/>
    </location>
</feature>
<feature type="compositionally biased region" description="Polar residues" evidence="4">
    <location>
        <begin position="441"/>
        <end position="452"/>
    </location>
</feature>
<dbReference type="Pfam" id="PF00233">
    <property type="entry name" value="PDEase_I"/>
    <property type="match status" value="1"/>
</dbReference>
<feature type="compositionally biased region" description="Basic and acidic residues" evidence="4">
    <location>
        <begin position="933"/>
        <end position="944"/>
    </location>
</feature>
<evidence type="ECO:0000256" key="2">
    <source>
        <dbReference type="ARBA" id="ARBA00022801"/>
    </source>
</evidence>
<keyword evidence="1 3" id="KW-0479">Metal-binding</keyword>
<feature type="compositionally biased region" description="Acidic residues" evidence="4">
    <location>
        <begin position="923"/>
        <end position="932"/>
    </location>
</feature>
<feature type="compositionally biased region" description="Polar residues" evidence="4">
    <location>
        <begin position="418"/>
        <end position="429"/>
    </location>
</feature>
<feature type="region of interest" description="Disordered" evidence="4">
    <location>
        <begin position="919"/>
        <end position="962"/>
    </location>
</feature>
<feature type="transmembrane region" description="Helical" evidence="5">
    <location>
        <begin position="117"/>
        <end position="135"/>
    </location>
</feature>
<dbReference type="SUPFAM" id="SSF109604">
    <property type="entry name" value="HD-domain/PDEase-like"/>
    <property type="match status" value="1"/>
</dbReference>
<feature type="region of interest" description="Disordered" evidence="4">
    <location>
        <begin position="543"/>
        <end position="569"/>
    </location>
</feature>
<dbReference type="InterPro" id="IPR036971">
    <property type="entry name" value="PDEase_catalytic_dom_sf"/>
</dbReference>
<evidence type="ECO:0000313" key="7">
    <source>
        <dbReference type="EMBL" id="PFX32068.1"/>
    </source>
</evidence>
<feature type="compositionally biased region" description="Low complexity" evidence="4">
    <location>
        <begin position="365"/>
        <end position="375"/>
    </location>
</feature>
<dbReference type="Gene3D" id="1.10.1300.10">
    <property type="entry name" value="3'5'-cyclic nucleotide phosphodiesterase, catalytic domain"/>
    <property type="match status" value="1"/>
</dbReference>
<keyword evidence="2 3" id="KW-0378">Hydrolase</keyword>
<evidence type="ECO:0000256" key="4">
    <source>
        <dbReference type="SAM" id="MobiDB-lite"/>
    </source>
</evidence>
<dbReference type="CDD" id="cd00077">
    <property type="entry name" value="HDc"/>
    <property type="match status" value="1"/>
</dbReference>
<evidence type="ECO:0000259" key="6">
    <source>
        <dbReference type="PROSITE" id="PS51845"/>
    </source>
</evidence>
<feature type="transmembrane region" description="Helical" evidence="5">
    <location>
        <begin position="84"/>
        <end position="105"/>
    </location>
</feature>
<dbReference type="InterPro" id="IPR023174">
    <property type="entry name" value="PDEase_CS"/>
</dbReference>